<dbReference type="AlphaFoldDB" id="A0A6M5Z6U3"/>
<gene>
    <name evidence="1" type="ORF">FTUN_8753</name>
</gene>
<accession>A0A6M5Z6U3</accession>
<dbReference type="KEGG" id="ftj:FTUN_8753"/>
<reference evidence="2" key="1">
    <citation type="submission" date="2020-05" db="EMBL/GenBank/DDBJ databases">
        <title>Frigoriglobus tundricola gen. nov., sp. nov., a psychrotolerant cellulolytic planctomycete of the family Gemmataceae with two divergent copies of 16S rRNA gene.</title>
        <authorList>
            <person name="Kulichevskaya I.S."/>
            <person name="Ivanova A.A."/>
            <person name="Naumoff D.G."/>
            <person name="Beletsky A.V."/>
            <person name="Rijpstra W.I.C."/>
            <person name="Sinninghe Damste J.S."/>
            <person name="Mardanov A.V."/>
            <person name="Ravin N.V."/>
            <person name="Dedysh S.N."/>
        </authorList>
    </citation>
    <scope>NUCLEOTIDE SEQUENCE [LARGE SCALE GENOMIC DNA]</scope>
    <source>
        <strain evidence="2">PL17</strain>
    </source>
</reference>
<evidence type="ECO:0000313" key="2">
    <source>
        <dbReference type="Proteomes" id="UP000503447"/>
    </source>
</evidence>
<proteinExistence type="predicted"/>
<protein>
    <submittedName>
        <fullName evidence="1">Uncharacterized protein</fullName>
    </submittedName>
</protein>
<organism evidence="1 2">
    <name type="scientific">Frigoriglobus tundricola</name>
    <dbReference type="NCBI Taxonomy" id="2774151"/>
    <lineage>
        <taxon>Bacteria</taxon>
        <taxon>Pseudomonadati</taxon>
        <taxon>Planctomycetota</taxon>
        <taxon>Planctomycetia</taxon>
        <taxon>Gemmatales</taxon>
        <taxon>Gemmataceae</taxon>
        <taxon>Frigoriglobus</taxon>
    </lineage>
</organism>
<evidence type="ECO:0000313" key="1">
    <source>
        <dbReference type="EMBL" id="QJX01114.1"/>
    </source>
</evidence>
<dbReference type="EMBL" id="CP053452">
    <property type="protein sequence ID" value="QJX01114.1"/>
    <property type="molecule type" value="Genomic_DNA"/>
</dbReference>
<keyword evidence="2" id="KW-1185">Reference proteome</keyword>
<dbReference type="Proteomes" id="UP000503447">
    <property type="component" value="Chromosome"/>
</dbReference>
<sequence>MKNKPPFYFRKHVTGSPRRGGMDRPVSATTVEGFIQQLAVQYVGRGYYFFVTGTIKPHKNPAQVDAKLCARYGVGQSKWAKARRRAAGRASHAYIRFERFFVLLCTHGESPFFEDEGERVRDARKSPVRFRGYAVSFRGGHVHVRIDRPRYLELKSYLVGIAVHRTVEDLASEFRRALAFEPYAPVRSQCLCVLRAVNRARAEAGLEDVPRTCLRFRRRVMKPFEPDSGPLIPQGP</sequence>
<name>A0A6M5Z6U3_9BACT</name>